<dbReference type="EMBL" id="VZDO01000001">
    <property type="protein sequence ID" value="KAB0682659.1"/>
    <property type="molecule type" value="Genomic_DNA"/>
</dbReference>
<dbReference type="Pfam" id="PF01370">
    <property type="entry name" value="Epimerase"/>
    <property type="match status" value="1"/>
</dbReference>
<dbReference type="AlphaFoldDB" id="A0A7V7PSS2"/>
<dbReference type="PANTHER" id="PTHR43245:SF58">
    <property type="entry name" value="BLL5923 PROTEIN"/>
    <property type="match status" value="1"/>
</dbReference>
<gene>
    <name evidence="2" type="ORF">F6X38_00780</name>
</gene>
<feature type="domain" description="NAD-dependent epimerase/dehydratase" evidence="1">
    <location>
        <begin position="1"/>
        <end position="210"/>
    </location>
</feature>
<dbReference type="InterPro" id="IPR036291">
    <property type="entry name" value="NAD(P)-bd_dom_sf"/>
</dbReference>
<evidence type="ECO:0000259" key="1">
    <source>
        <dbReference type="Pfam" id="PF01370"/>
    </source>
</evidence>
<accession>A0A7V7PSS2</accession>
<protein>
    <submittedName>
        <fullName evidence="2">NAD-dependent epimerase/dehydratase family protein</fullName>
    </submittedName>
</protein>
<dbReference type="SUPFAM" id="SSF51735">
    <property type="entry name" value="NAD(P)-binding Rossmann-fold domains"/>
    <property type="match status" value="1"/>
</dbReference>
<keyword evidence="3" id="KW-1185">Reference proteome</keyword>
<evidence type="ECO:0000313" key="2">
    <source>
        <dbReference type="EMBL" id="KAB0682659.1"/>
    </source>
</evidence>
<reference evidence="2 3" key="1">
    <citation type="submission" date="2019-09" db="EMBL/GenBank/DDBJ databases">
        <title>YIM 132180 draft genome.</title>
        <authorList>
            <person name="Zhang K."/>
        </authorList>
    </citation>
    <scope>NUCLEOTIDE SEQUENCE [LARGE SCALE GENOMIC DNA]</scope>
    <source>
        <strain evidence="2 3">YIM 132180</strain>
    </source>
</reference>
<proteinExistence type="predicted"/>
<dbReference type="Proteomes" id="UP000432089">
    <property type="component" value="Unassembled WGS sequence"/>
</dbReference>
<organism evidence="2 3">
    <name type="scientific">Plantimonas leprariae</name>
    <dbReference type="NCBI Taxonomy" id="2615207"/>
    <lineage>
        <taxon>Bacteria</taxon>
        <taxon>Pseudomonadati</taxon>
        <taxon>Pseudomonadota</taxon>
        <taxon>Alphaproteobacteria</taxon>
        <taxon>Hyphomicrobiales</taxon>
        <taxon>Aurantimonadaceae</taxon>
        <taxon>Plantimonas</taxon>
    </lineage>
</organism>
<dbReference type="InterPro" id="IPR001509">
    <property type="entry name" value="Epimerase_deHydtase"/>
</dbReference>
<name>A0A7V7PSS2_9HYPH</name>
<evidence type="ECO:0000313" key="3">
    <source>
        <dbReference type="Proteomes" id="UP000432089"/>
    </source>
</evidence>
<sequence>MTGAGGFVGRHFMARALAAGHEAVTLPRRADGNGFLPDWPDGVEGVVHLAALNPRRGDPDARNLVALRRANVEATRDLAGRAARAGVRRMVFVGSAAIHSPNGAIPVSEADAPAPRTPYALSKAEAETAFWTALAEHRGMTEGVVLRPVTVFGPGARNLTAALSRLARTPFPLPLGGLGEPRSLVWVESLCDAILLALAADGAAGGTFLVADDGPLDPAEIVAALREGAGRARRVLPAPSGLAKAAARLLGKGDAFATATGGLVVSNARARNTLGWRPAEAREALRAMAATGDL</sequence>
<dbReference type="PANTHER" id="PTHR43245">
    <property type="entry name" value="BIFUNCTIONAL POLYMYXIN RESISTANCE PROTEIN ARNA"/>
    <property type="match status" value="1"/>
</dbReference>
<dbReference type="InterPro" id="IPR050177">
    <property type="entry name" value="Lipid_A_modif_metabolic_enz"/>
</dbReference>
<comment type="caution">
    <text evidence="2">The sequence shown here is derived from an EMBL/GenBank/DDBJ whole genome shotgun (WGS) entry which is preliminary data.</text>
</comment>
<dbReference type="Gene3D" id="3.40.50.720">
    <property type="entry name" value="NAD(P)-binding Rossmann-like Domain"/>
    <property type="match status" value="1"/>
</dbReference>